<proteinExistence type="predicted"/>
<dbReference type="OrthoDB" id="9796262at2"/>
<feature type="region of interest" description="Disordered" evidence="1">
    <location>
        <begin position="1"/>
        <end position="21"/>
    </location>
</feature>
<keyword evidence="3" id="KW-1185">Reference proteome</keyword>
<evidence type="ECO:0000256" key="1">
    <source>
        <dbReference type="SAM" id="MobiDB-lite"/>
    </source>
</evidence>
<reference evidence="2 3" key="1">
    <citation type="submission" date="2018-11" db="EMBL/GenBank/DDBJ databases">
        <title>Genome sequence of strain 7197.</title>
        <authorList>
            <person name="Gao J."/>
            <person name="Sun J."/>
        </authorList>
    </citation>
    <scope>NUCLEOTIDE SEQUENCE [LARGE SCALE GENOMIC DNA]</scope>
    <source>
        <strain evidence="2 3">7197</strain>
    </source>
</reference>
<protein>
    <submittedName>
        <fullName evidence="2">Sporulation protein YtfJ</fullName>
    </submittedName>
</protein>
<comment type="caution">
    <text evidence="2">The sequence shown here is derived from an EMBL/GenBank/DDBJ whole genome shotgun (WGS) entry which is preliminary data.</text>
</comment>
<gene>
    <name evidence="2" type="primary">ytfJ</name>
    <name evidence="2" type="ORF">EH198_06855</name>
</gene>
<dbReference type="InterPro" id="IPR014229">
    <property type="entry name" value="Spore_YtfJ"/>
</dbReference>
<evidence type="ECO:0000313" key="2">
    <source>
        <dbReference type="EMBL" id="RQW12759.1"/>
    </source>
</evidence>
<evidence type="ECO:0000313" key="3">
    <source>
        <dbReference type="Proteomes" id="UP000282529"/>
    </source>
</evidence>
<name>A0A3N9PA97_9BACL</name>
<dbReference type="PANTHER" id="PTHR39162">
    <property type="entry name" value="GLL3345 PROTEIN"/>
    <property type="match status" value="1"/>
</dbReference>
<dbReference type="AlphaFoldDB" id="A0A3N9PA97"/>
<sequence length="160" mass="17038">MRQFSNRKGGGEPPPFSFSPFEGRIHCQDWLALKQRGGASMSEQIQQLVETALHNLKGINDAETVIGKPIQTPDGTVVIPICRASLGFVTGGTEFSSSVSSVLPFGGGIGGGMSLTPVAFLIIGPSGVQTVSLESPKDIYSRIIDLSPQLLEKLKNLLDR</sequence>
<dbReference type="NCBIfam" id="TIGR02874">
    <property type="entry name" value="spore_ytfJ"/>
    <property type="match status" value="1"/>
</dbReference>
<dbReference type="EMBL" id="RQPI01000002">
    <property type="protein sequence ID" value="RQW12759.1"/>
    <property type="molecule type" value="Genomic_DNA"/>
</dbReference>
<organism evidence="2 3">
    <name type="scientific">Paenibacillus rhizophilus</name>
    <dbReference type="NCBI Taxonomy" id="1850366"/>
    <lineage>
        <taxon>Bacteria</taxon>
        <taxon>Bacillati</taxon>
        <taxon>Bacillota</taxon>
        <taxon>Bacilli</taxon>
        <taxon>Bacillales</taxon>
        <taxon>Paenibacillaceae</taxon>
        <taxon>Paenibacillus</taxon>
    </lineage>
</organism>
<dbReference type="Pfam" id="PF09579">
    <property type="entry name" value="Spore_YtfJ"/>
    <property type="match status" value="1"/>
</dbReference>
<accession>A0A3N9PA97</accession>
<dbReference type="PANTHER" id="PTHR39162:SF1">
    <property type="entry name" value="SPORULATION PROTEIN YTFJ"/>
    <property type="match status" value="1"/>
</dbReference>
<dbReference type="Proteomes" id="UP000282529">
    <property type="component" value="Unassembled WGS sequence"/>
</dbReference>